<organism evidence="3 4">
    <name type="scientific">Pontiella desulfatans</name>
    <dbReference type="NCBI Taxonomy" id="2750659"/>
    <lineage>
        <taxon>Bacteria</taxon>
        <taxon>Pseudomonadati</taxon>
        <taxon>Kiritimatiellota</taxon>
        <taxon>Kiritimatiellia</taxon>
        <taxon>Kiritimatiellales</taxon>
        <taxon>Pontiellaceae</taxon>
        <taxon>Pontiella</taxon>
    </lineage>
</organism>
<dbReference type="SUPFAM" id="SSF82771">
    <property type="entry name" value="GIY-YIG endonuclease"/>
    <property type="match status" value="1"/>
</dbReference>
<evidence type="ECO:0000259" key="2">
    <source>
        <dbReference type="PROSITE" id="PS50164"/>
    </source>
</evidence>
<dbReference type="Gene3D" id="3.40.1440.10">
    <property type="entry name" value="GIY-YIG endonuclease"/>
    <property type="match status" value="1"/>
</dbReference>
<dbReference type="InterPro" id="IPR035901">
    <property type="entry name" value="GIY-YIG_endonuc_sf"/>
</dbReference>
<feature type="domain" description="GIY-YIG" evidence="2">
    <location>
        <begin position="1"/>
        <end position="48"/>
    </location>
</feature>
<accession>A0A6C2UC23</accession>
<dbReference type="InterPro" id="IPR000305">
    <property type="entry name" value="GIY-YIG_endonuc"/>
</dbReference>
<gene>
    <name evidence="3" type="ORF">PDESU_06095</name>
</gene>
<protein>
    <recommendedName>
        <fullName evidence="2">GIY-YIG domain-containing protein</fullName>
    </recommendedName>
</protein>
<sequence>MHYVYLIRSIANPGQTYIGLTDDLKSRLNKHNEGGSPHTSKYKPCLSD</sequence>
<dbReference type="Pfam" id="PF01541">
    <property type="entry name" value="GIY-YIG"/>
    <property type="match status" value="1"/>
</dbReference>
<evidence type="ECO:0000256" key="1">
    <source>
        <dbReference type="SAM" id="MobiDB-lite"/>
    </source>
</evidence>
<reference evidence="3 4" key="1">
    <citation type="submission" date="2019-04" db="EMBL/GenBank/DDBJ databases">
        <authorList>
            <person name="Van Vliet M D."/>
        </authorList>
    </citation>
    <scope>NUCLEOTIDE SEQUENCE [LARGE SCALE GENOMIC DNA]</scope>
    <source>
        <strain evidence="3 4">F1</strain>
    </source>
</reference>
<dbReference type="Proteomes" id="UP000366872">
    <property type="component" value="Unassembled WGS sequence"/>
</dbReference>
<dbReference type="AlphaFoldDB" id="A0A6C2UC23"/>
<proteinExistence type="predicted"/>
<evidence type="ECO:0000313" key="3">
    <source>
        <dbReference type="EMBL" id="VGO17499.1"/>
    </source>
</evidence>
<dbReference type="EMBL" id="CAAHFG010000004">
    <property type="protein sequence ID" value="VGO17499.1"/>
    <property type="molecule type" value="Genomic_DNA"/>
</dbReference>
<keyword evidence="4" id="KW-1185">Reference proteome</keyword>
<dbReference type="RefSeq" id="WP_136082964.1">
    <property type="nucleotide sequence ID" value="NZ_CAAHFG010000004.1"/>
</dbReference>
<name>A0A6C2UC23_PONDE</name>
<dbReference type="PROSITE" id="PS50164">
    <property type="entry name" value="GIY_YIG"/>
    <property type="match status" value="1"/>
</dbReference>
<evidence type="ECO:0000313" key="4">
    <source>
        <dbReference type="Proteomes" id="UP000366872"/>
    </source>
</evidence>
<feature type="region of interest" description="Disordered" evidence="1">
    <location>
        <begin position="29"/>
        <end position="48"/>
    </location>
</feature>